<dbReference type="OrthoDB" id="3265338at2"/>
<dbReference type="InterPro" id="IPR016215">
    <property type="entry name" value="NTA_MOA"/>
</dbReference>
<evidence type="ECO:0000313" key="9">
    <source>
        <dbReference type="Proteomes" id="UP000266340"/>
    </source>
</evidence>
<reference evidence="8 9" key="1">
    <citation type="submission" date="2018-09" db="EMBL/GenBank/DDBJ databases">
        <title>Cohnella cavernae sp. nov., isolated from a karst cave.</title>
        <authorList>
            <person name="Zhu H."/>
        </authorList>
    </citation>
    <scope>NUCLEOTIDE SEQUENCE [LARGE SCALE GENOMIC DNA]</scope>
    <source>
        <strain evidence="8 9">K2E09-144</strain>
    </source>
</reference>
<gene>
    <name evidence="8" type="ORF">D3H35_08660</name>
</gene>
<dbReference type="GO" id="GO:0004497">
    <property type="term" value="F:monooxygenase activity"/>
    <property type="evidence" value="ECO:0007669"/>
    <property type="project" value="UniProtKB-KW"/>
</dbReference>
<evidence type="ECO:0000313" key="8">
    <source>
        <dbReference type="EMBL" id="RIE04016.1"/>
    </source>
</evidence>
<dbReference type="CDD" id="cd01095">
    <property type="entry name" value="Nitrilotriacetate_monoxgenase"/>
    <property type="match status" value="1"/>
</dbReference>
<name>A0A398CL11_9BACL</name>
<keyword evidence="1 6" id="KW-0285">Flavoprotein</keyword>
<dbReference type="PANTHER" id="PTHR30011">
    <property type="entry name" value="ALKANESULFONATE MONOOXYGENASE-RELATED"/>
    <property type="match status" value="1"/>
</dbReference>
<dbReference type="SUPFAM" id="SSF51679">
    <property type="entry name" value="Bacterial luciferase-like"/>
    <property type="match status" value="1"/>
</dbReference>
<feature type="binding site" evidence="6">
    <location>
        <position position="224"/>
    </location>
    <ligand>
        <name>FMN</name>
        <dbReference type="ChEBI" id="CHEBI:58210"/>
    </ligand>
</feature>
<feature type="binding site" evidence="6">
    <location>
        <position position="154"/>
    </location>
    <ligand>
        <name>FMN</name>
        <dbReference type="ChEBI" id="CHEBI:58210"/>
    </ligand>
</feature>
<dbReference type="PIRSF" id="PIRSF000337">
    <property type="entry name" value="NTA_MOA"/>
    <property type="match status" value="1"/>
</dbReference>
<evidence type="ECO:0000259" key="7">
    <source>
        <dbReference type="Pfam" id="PF00296"/>
    </source>
</evidence>
<evidence type="ECO:0000256" key="6">
    <source>
        <dbReference type="PIRSR" id="PIRSR000337-1"/>
    </source>
</evidence>
<keyword evidence="2 6" id="KW-0288">FMN</keyword>
<dbReference type="Gene3D" id="3.20.20.30">
    <property type="entry name" value="Luciferase-like domain"/>
    <property type="match status" value="1"/>
</dbReference>
<dbReference type="AlphaFoldDB" id="A0A398CL11"/>
<dbReference type="NCBIfam" id="TIGR03860">
    <property type="entry name" value="FMN_nitrolo"/>
    <property type="match status" value="1"/>
</dbReference>
<evidence type="ECO:0000256" key="3">
    <source>
        <dbReference type="ARBA" id="ARBA00023002"/>
    </source>
</evidence>
<feature type="binding site" evidence="6">
    <location>
        <position position="61"/>
    </location>
    <ligand>
        <name>FMN</name>
        <dbReference type="ChEBI" id="CHEBI:58210"/>
    </ligand>
</feature>
<accession>A0A398CL11</accession>
<dbReference type="Pfam" id="PF00296">
    <property type="entry name" value="Bac_luciferase"/>
    <property type="match status" value="1"/>
</dbReference>
<evidence type="ECO:0000256" key="2">
    <source>
        <dbReference type="ARBA" id="ARBA00022643"/>
    </source>
</evidence>
<comment type="caution">
    <text evidence="8">The sequence shown here is derived from an EMBL/GenBank/DDBJ whole genome shotgun (WGS) entry which is preliminary data.</text>
</comment>
<evidence type="ECO:0000256" key="4">
    <source>
        <dbReference type="ARBA" id="ARBA00023033"/>
    </source>
</evidence>
<dbReference type="EMBL" id="QXJM01000029">
    <property type="protein sequence ID" value="RIE04016.1"/>
    <property type="molecule type" value="Genomic_DNA"/>
</dbReference>
<comment type="similarity">
    <text evidence="5">Belongs to the NtaA/SnaA/DszA monooxygenase family.</text>
</comment>
<keyword evidence="3" id="KW-0560">Oxidoreductase</keyword>
<dbReference type="InterPro" id="IPR011251">
    <property type="entry name" value="Luciferase-like_dom"/>
</dbReference>
<dbReference type="PANTHER" id="PTHR30011:SF16">
    <property type="entry name" value="C2H2 FINGER DOMAIN TRANSCRIPTION FACTOR (EUROFUNG)-RELATED"/>
    <property type="match status" value="1"/>
</dbReference>
<protein>
    <submittedName>
        <fullName evidence="8">FMN-dependent monooxygenase</fullName>
    </submittedName>
</protein>
<organism evidence="8 9">
    <name type="scientific">Cohnella faecalis</name>
    <dbReference type="NCBI Taxonomy" id="2315694"/>
    <lineage>
        <taxon>Bacteria</taxon>
        <taxon>Bacillati</taxon>
        <taxon>Bacillota</taxon>
        <taxon>Bacilli</taxon>
        <taxon>Bacillales</taxon>
        <taxon>Paenibacillaceae</taxon>
        <taxon>Cohnella</taxon>
    </lineage>
</organism>
<feature type="domain" description="Luciferase-like" evidence="7">
    <location>
        <begin position="22"/>
        <end position="389"/>
    </location>
</feature>
<evidence type="ECO:0000256" key="1">
    <source>
        <dbReference type="ARBA" id="ARBA00022630"/>
    </source>
</evidence>
<proteinExistence type="inferred from homology"/>
<dbReference type="Proteomes" id="UP000266340">
    <property type="component" value="Unassembled WGS sequence"/>
</dbReference>
<sequence>MTTKSKQRKLRLGAGLHGASGNFAAWRHSDAPADASIQFPYYKRQTLKAESGKFDFVFVADGLYINEKSIPHFLNRFEPITLLTALGAVTSNIGLVGTLSTSYSQPFTVARQFASLDHITGGRGGWNVVTSPLEGSALNYGKKLSEHPDHEKRYKIAAEYLQVTQGLWDSWEDDAFVRDKESGVFFDPEKLHTLNHEGEYFSVKGPLNIARSRQGQPIIFQAGSSDRGRNLAAASADGVFTDHKTLEIAQEFYRDVKRRAKEAGRDPDEVLIFPGILVIVGETEEEAVRKYEKVAELVSIDSALNYLGRFFEHHDFTQYPLDEPFPELGELGKNSFQSATDKLKREAKEQGLTLRQVALRTATPRSLFTGTAATIADTIQEWFEQEGADGFIVVGGEPNGLDDFVDKVVPILQERGLFRTEYESDTLRGNLGLPIPENRYTKRKKELVPAANPTE</sequence>
<dbReference type="GO" id="GO:0016705">
    <property type="term" value="F:oxidoreductase activity, acting on paired donors, with incorporation or reduction of molecular oxygen"/>
    <property type="evidence" value="ECO:0007669"/>
    <property type="project" value="InterPro"/>
</dbReference>
<dbReference type="InterPro" id="IPR036661">
    <property type="entry name" value="Luciferase-like_sf"/>
</dbReference>
<dbReference type="RefSeq" id="WP_119148692.1">
    <property type="nucleotide sequence ID" value="NZ_JBHSOV010000038.1"/>
</dbReference>
<keyword evidence="9" id="KW-1185">Reference proteome</keyword>
<keyword evidence="4 8" id="KW-0503">Monooxygenase</keyword>
<dbReference type="InterPro" id="IPR051260">
    <property type="entry name" value="Diverse_substr_monoxygenases"/>
</dbReference>
<evidence type="ECO:0000256" key="5">
    <source>
        <dbReference type="ARBA" id="ARBA00033748"/>
    </source>
</evidence>
<feature type="binding site" evidence="6">
    <location>
        <position position="225"/>
    </location>
    <ligand>
        <name>FMN</name>
        <dbReference type="ChEBI" id="CHEBI:58210"/>
    </ligand>
</feature>
<feature type="binding site" evidence="6">
    <location>
        <position position="98"/>
    </location>
    <ligand>
        <name>FMN</name>
        <dbReference type="ChEBI" id="CHEBI:58210"/>
    </ligand>
</feature>
<feature type="binding site" evidence="6">
    <location>
        <position position="150"/>
    </location>
    <ligand>
        <name>FMN</name>
        <dbReference type="ChEBI" id="CHEBI:58210"/>
    </ligand>
</feature>